<evidence type="ECO:0000256" key="1">
    <source>
        <dbReference type="SAM" id="Coils"/>
    </source>
</evidence>
<evidence type="ECO:0000313" key="4">
    <source>
        <dbReference type="Proteomes" id="UP000077266"/>
    </source>
</evidence>
<dbReference type="SUPFAM" id="SSF52047">
    <property type="entry name" value="RNI-like"/>
    <property type="match status" value="1"/>
</dbReference>
<evidence type="ECO:0000313" key="3">
    <source>
        <dbReference type="EMBL" id="KZW02255.1"/>
    </source>
</evidence>
<dbReference type="InterPro" id="IPR032675">
    <property type="entry name" value="LRR_dom_sf"/>
</dbReference>
<protein>
    <recommendedName>
        <fullName evidence="5">F-box domain-containing protein</fullName>
    </recommendedName>
</protein>
<organism evidence="3 4">
    <name type="scientific">Exidia glandulosa HHB12029</name>
    <dbReference type="NCBI Taxonomy" id="1314781"/>
    <lineage>
        <taxon>Eukaryota</taxon>
        <taxon>Fungi</taxon>
        <taxon>Dikarya</taxon>
        <taxon>Basidiomycota</taxon>
        <taxon>Agaricomycotina</taxon>
        <taxon>Agaricomycetes</taxon>
        <taxon>Auriculariales</taxon>
        <taxon>Exidiaceae</taxon>
        <taxon>Exidia</taxon>
    </lineage>
</organism>
<gene>
    <name evidence="3" type="ORF">EXIGLDRAFT_829454</name>
</gene>
<dbReference type="OrthoDB" id="3156934at2759"/>
<dbReference type="Gene3D" id="3.80.10.10">
    <property type="entry name" value="Ribonuclease Inhibitor"/>
    <property type="match status" value="1"/>
</dbReference>
<dbReference type="PANTHER" id="PTHR38926">
    <property type="entry name" value="F-BOX DOMAIN CONTAINING PROTEIN, EXPRESSED"/>
    <property type="match status" value="1"/>
</dbReference>
<feature type="coiled-coil region" evidence="1">
    <location>
        <begin position="19"/>
        <end position="46"/>
    </location>
</feature>
<dbReference type="AlphaFoldDB" id="A0A165PJ90"/>
<evidence type="ECO:0008006" key="5">
    <source>
        <dbReference type="Google" id="ProtNLM"/>
    </source>
</evidence>
<feature type="region of interest" description="Disordered" evidence="2">
    <location>
        <begin position="484"/>
        <end position="515"/>
    </location>
</feature>
<proteinExistence type="predicted"/>
<sequence>MSYLPLPTAVETQTTRALITARHEEIRAVELEIQEFEREIQSRAEKIALIRDDIAQKESFIAPVRRLPFDVLAEIVVASASDHATSVHALRTLSSLCRTWRDATLRTPRAWTKITFIHPFLGSVEPDVARSALSTLRDVRLWLLRSGTCPADAIFELFRMRDAAKENEIFDIVYANASRLRSLTISTEVPRADVALVKKALAQPMPLLEHLGVDSYVGRLDAASRGTILWTHLPRLSSVALHFDLDHLPDAVRGQLRDLRIVQADPSILNELRTEGRYSLLQSLRITSLPTLGALPSRPVELAGLRVLYLDLDTIRAGPSFMRSITVPKLERLALRLSHTHIIDMTKKEAASMLDSVFKLSPPLRELRLQGISLSDVELHKALCHLPLLEGLVMLDVKTSDKLSDALSEPRRRGGWICPRLTHLCIGNAVATYGHKYSVSRVGMEKLVQARSLAGDVATLRHVRLDTSELYGVGTAWAWDSEERGEDDYSSDSDSSSTPSEGRNRDNLFETTPSPTVPLWWQVDVSPYFNFDPDN</sequence>
<dbReference type="InParanoid" id="A0A165PJ90"/>
<dbReference type="STRING" id="1314781.A0A165PJ90"/>
<reference evidence="3 4" key="1">
    <citation type="journal article" date="2016" name="Mol. Biol. Evol.">
        <title>Comparative Genomics of Early-Diverging Mushroom-Forming Fungi Provides Insights into the Origins of Lignocellulose Decay Capabilities.</title>
        <authorList>
            <person name="Nagy L.G."/>
            <person name="Riley R."/>
            <person name="Tritt A."/>
            <person name="Adam C."/>
            <person name="Daum C."/>
            <person name="Floudas D."/>
            <person name="Sun H."/>
            <person name="Yadav J.S."/>
            <person name="Pangilinan J."/>
            <person name="Larsson K.H."/>
            <person name="Matsuura K."/>
            <person name="Barry K."/>
            <person name="Labutti K."/>
            <person name="Kuo R."/>
            <person name="Ohm R.A."/>
            <person name="Bhattacharya S.S."/>
            <person name="Shirouzu T."/>
            <person name="Yoshinaga Y."/>
            <person name="Martin F.M."/>
            <person name="Grigoriev I.V."/>
            <person name="Hibbett D.S."/>
        </authorList>
    </citation>
    <scope>NUCLEOTIDE SEQUENCE [LARGE SCALE GENOMIC DNA]</scope>
    <source>
        <strain evidence="3 4">HHB12029</strain>
    </source>
</reference>
<keyword evidence="4" id="KW-1185">Reference proteome</keyword>
<dbReference type="PANTHER" id="PTHR38926:SF5">
    <property type="entry name" value="F-BOX AND LEUCINE-RICH REPEAT PROTEIN 6"/>
    <property type="match status" value="1"/>
</dbReference>
<dbReference type="EMBL" id="KV425889">
    <property type="protein sequence ID" value="KZW02255.1"/>
    <property type="molecule type" value="Genomic_DNA"/>
</dbReference>
<keyword evidence="1" id="KW-0175">Coiled coil</keyword>
<feature type="compositionally biased region" description="Low complexity" evidence="2">
    <location>
        <begin position="492"/>
        <end position="501"/>
    </location>
</feature>
<name>A0A165PJ90_EXIGL</name>
<accession>A0A165PJ90</accession>
<evidence type="ECO:0000256" key="2">
    <source>
        <dbReference type="SAM" id="MobiDB-lite"/>
    </source>
</evidence>
<dbReference type="Proteomes" id="UP000077266">
    <property type="component" value="Unassembled WGS sequence"/>
</dbReference>